<evidence type="ECO:0000313" key="10">
    <source>
        <dbReference type="Proteomes" id="UP000675881"/>
    </source>
</evidence>
<gene>
    <name evidence="9" type="ORF">LSAA_10893</name>
</gene>
<evidence type="ECO:0000256" key="1">
    <source>
        <dbReference type="ARBA" id="ARBA00009860"/>
    </source>
</evidence>
<evidence type="ECO:0000313" key="9">
    <source>
        <dbReference type="EMBL" id="CAF2944076.1"/>
    </source>
</evidence>
<keyword evidence="2 7" id="KW-0396">Initiation factor</keyword>
<evidence type="ECO:0000256" key="6">
    <source>
        <dbReference type="ARBA" id="ARBA00032656"/>
    </source>
</evidence>
<dbReference type="PANTHER" id="PTHR11960">
    <property type="entry name" value="EUKARYOTIC TRANSLATION INITIATION FACTOR 4E RELATED"/>
    <property type="match status" value="1"/>
</dbReference>
<dbReference type="GO" id="GO:0006417">
    <property type="term" value="P:regulation of translation"/>
    <property type="evidence" value="ECO:0007669"/>
    <property type="project" value="UniProtKB-KW"/>
</dbReference>
<dbReference type="PROSITE" id="PS00813">
    <property type="entry name" value="IF4E"/>
    <property type="match status" value="1"/>
</dbReference>
<dbReference type="EMBL" id="HG994584">
    <property type="protein sequence ID" value="CAF2944076.1"/>
    <property type="molecule type" value="Genomic_DNA"/>
</dbReference>
<keyword evidence="10" id="KW-1185">Reference proteome</keyword>
<evidence type="ECO:0000256" key="7">
    <source>
        <dbReference type="RuleBase" id="RU004374"/>
    </source>
</evidence>
<dbReference type="PANTHER" id="PTHR11960:SF8">
    <property type="entry name" value="EUKARYOTIC TRANSLATION INITIATION FACTOR 4E1-RELATED"/>
    <property type="match status" value="1"/>
</dbReference>
<accession>A0A7R8CVE3</accession>
<evidence type="ECO:0000256" key="4">
    <source>
        <dbReference type="ARBA" id="ARBA00022884"/>
    </source>
</evidence>
<dbReference type="InterPro" id="IPR019770">
    <property type="entry name" value="TIF_eIF_4E_CS"/>
</dbReference>
<dbReference type="GO" id="GO:0003743">
    <property type="term" value="F:translation initiation factor activity"/>
    <property type="evidence" value="ECO:0007669"/>
    <property type="project" value="UniProtKB-KW"/>
</dbReference>
<name>A0A7R8CVE3_LEPSM</name>
<feature type="compositionally biased region" description="Basic and acidic residues" evidence="8">
    <location>
        <begin position="522"/>
        <end position="534"/>
    </location>
</feature>
<dbReference type="InterPro" id="IPR023398">
    <property type="entry name" value="TIF_eIF4e-like"/>
</dbReference>
<organism evidence="9 10">
    <name type="scientific">Lepeophtheirus salmonis</name>
    <name type="common">Salmon louse</name>
    <name type="synonym">Caligus salmonis</name>
    <dbReference type="NCBI Taxonomy" id="72036"/>
    <lineage>
        <taxon>Eukaryota</taxon>
        <taxon>Metazoa</taxon>
        <taxon>Ecdysozoa</taxon>
        <taxon>Arthropoda</taxon>
        <taxon>Crustacea</taxon>
        <taxon>Multicrustacea</taxon>
        <taxon>Hexanauplia</taxon>
        <taxon>Copepoda</taxon>
        <taxon>Siphonostomatoida</taxon>
        <taxon>Caligidae</taxon>
        <taxon>Lepeophtheirus</taxon>
    </lineage>
</organism>
<feature type="region of interest" description="Disordered" evidence="8">
    <location>
        <begin position="522"/>
        <end position="551"/>
    </location>
</feature>
<dbReference type="OrthoDB" id="590761at2759"/>
<keyword evidence="3" id="KW-0810">Translation regulation</keyword>
<feature type="compositionally biased region" description="Low complexity" evidence="8">
    <location>
        <begin position="535"/>
        <end position="551"/>
    </location>
</feature>
<dbReference type="SUPFAM" id="SSF53720">
    <property type="entry name" value="ALDH-like"/>
    <property type="match status" value="1"/>
</dbReference>
<dbReference type="Pfam" id="PF01652">
    <property type="entry name" value="IF4E"/>
    <property type="match status" value="1"/>
</dbReference>
<dbReference type="InterPro" id="IPR001040">
    <property type="entry name" value="TIF_eIF_4E"/>
</dbReference>
<dbReference type="GO" id="GO:0000340">
    <property type="term" value="F:RNA 7-methylguanosine cap binding"/>
    <property type="evidence" value="ECO:0007669"/>
    <property type="project" value="TreeGrafter"/>
</dbReference>
<dbReference type="GO" id="GO:0016491">
    <property type="term" value="F:oxidoreductase activity"/>
    <property type="evidence" value="ECO:0007669"/>
    <property type="project" value="InterPro"/>
</dbReference>
<proteinExistence type="inferred from homology"/>
<protein>
    <recommendedName>
        <fullName evidence="6">eIF-4F 25 kDa subunit</fullName>
    </recommendedName>
</protein>
<dbReference type="InterPro" id="IPR016161">
    <property type="entry name" value="Ald_DH/histidinol_DH"/>
</dbReference>
<dbReference type="AlphaFoldDB" id="A0A7R8CVE3"/>
<dbReference type="Proteomes" id="UP000675881">
    <property type="component" value="Chromosome 5"/>
</dbReference>
<dbReference type="GO" id="GO:0016281">
    <property type="term" value="C:eukaryotic translation initiation factor 4F complex"/>
    <property type="evidence" value="ECO:0007669"/>
    <property type="project" value="TreeGrafter"/>
</dbReference>
<sequence>MKLEYSRGVMRKGSAQAAMSWMSNEGEGLFEEESCSWDCSHVLAESPFPLLCLAQALERNAAFFQSLCELDNRRLDVDGLIEWIYECALRMGDEWTFQGPVVMMGDVFFNRSIEALAAGHPQNLKRARLKIPLWEGGSLSTLPDYLKGVPILYEWDSFYSPSDEVKWLVSSSGSFLPSIRKGGSPAIILDSADLDSVIESIITSIKSYNGELGVDGIITKETIRNLSELLKTEGVEAYSSKDIAPLILTSFPTNIDPNVGLIFMATPFRTSKELLSLFMSYYGEEAFVFSENFSQSMEIVHKLDFETVHINNVDESFIYRMKGRIPKQLQRNDHFNKQDIDNHFQQASGAWFKTKRVRYIYNALNFCNMYSNELAKWVMPDNLDCGSGRGDKHILDIKDPAGVVGFILEDGECLSKWMPLIVCALSCGNVILLTLRSKNETLSNFSEKLGEGVLSIIINEDVESVASGFIQRRDLGLIVYTGVCLKKFLFIYVIKQIVEFGIQGITTSLGVKLINEKDEKQSRKQYETRSRKYSAESTSPYSSASVSPADSPTDFEIKHPLEHEWTLWYYNHDPQNAWEDNLKEVISFNTVEDFWAIYNHIELASEISDKCDYCLFKKGVKPMWEDASNCNGGRWVYSTPVNRRKSFDGGLDVNWLEVMMSLIGEALEGSSDLINGTVVSLRNQSDKISICLATVYDEDGGI</sequence>
<dbReference type="SUPFAM" id="SSF55418">
    <property type="entry name" value="eIF4e-like"/>
    <property type="match status" value="1"/>
</dbReference>
<keyword evidence="4 7" id="KW-0694">RNA-binding</keyword>
<dbReference type="Gene3D" id="3.30.760.10">
    <property type="entry name" value="RNA Cap, Translation Initiation Factor Eif4e"/>
    <property type="match status" value="1"/>
</dbReference>
<evidence type="ECO:0000256" key="8">
    <source>
        <dbReference type="SAM" id="MobiDB-lite"/>
    </source>
</evidence>
<comment type="similarity">
    <text evidence="1 7">Belongs to the eukaryotic initiation factor 4E family.</text>
</comment>
<evidence type="ECO:0000256" key="3">
    <source>
        <dbReference type="ARBA" id="ARBA00022845"/>
    </source>
</evidence>
<reference evidence="9" key="1">
    <citation type="submission" date="2021-02" db="EMBL/GenBank/DDBJ databases">
        <authorList>
            <person name="Bekaert M."/>
        </authorList>
    </citation>
    <scope>NUCLEOTIDE SEQUENCE</scope>
    <source>
        <strain evidence="9">IoA-00</strain>
    </source>
</reference>
<evidence type="ECO:0000256" key="5">
    <source>
        <dbReference type="ARBA" id="ARBA00022917"/>
    </source>
</evidence>
<evidence type="ECO:0000256" key="2">
    <source>
        <dbReference type="ARBA" id="ARBA00022540"/>
    </source>
</evidence>
<keyword evidence="5 7" id="KW-0648">Protein biosynthesis</keyword>